<dbReference type="InterPro" id="IPR027291">
    <property type="entry name" value="Glyco_hydro_38_N_sf"/>
</dbReference>
<evidence type="ECO:0000313" key="12">
    <source>
        <dbReference type="Proteomes" id="UP000182444"/>
    </source>
</evidence>
<dbReference type="PANTHER" id="PTHR46017:SF1">
    <property type="entry name" value="ALPHA-MANNOSIDASE 2C1"/>
    <property type="match status" value="1"/>
</dbReference>
<evidence type="ECO:0000313" key="10">
    <source>
        <dbReference type="EMBL" id="AOW04433.1"/>
    </source>
</evidence>
<gene>
    <name evidence="11" type="ORF">B0I71DRAFT_131381</name>
    <name evidence="10" type="ORF">YALI1_D27637g</name>
</gene>
<dbReference type="Pfam" id="PF17677">
    <property type="entry name" value="Glyco_hydro38C2"/>
    <property type="match status" value="1"/>
</dbReference>
<name>A0A1D8NFN8_YARLL</name>
<sequence>MYSHFNNEPVAKRVNNLFTDRLRQFTSDGEYRSLNLPAFYERERLDGKNHVAIETYAVSDLRRPLFKDALKEADGHWKPAKKGSEYGPSWATHWFKIQVCVPPEWKKNYYKKGDLVVFNWNLNCEGLVFSESGEALIGLSGEERREWPIPDNWFDGKCHTFYIEASCNGMFGNATGSSIQPPSDNRYFRLDSADLVVINSEARHLFVDFWIIGDAAREFPGDSWQRGKALDVANKIMDAFDPENPDESIAEGRKLAKEYLGDTTKAYKQQLPFADGLVYALGNCHIDTAWLWPFAETRRKAGRSWASQLELIDKYPEYVFVASQAQQFKWLKEDYPDLFAKIQKQAKKGRFLPVGGAWTECDTNLPSGESLLRQFLLGQRFFLEHFGSLSDTFWLPDTFGYSAQVPQLCRLAGMDRFLTQKLSWNNINSFPNSTFNWVALDGSQVLCHMPPNNTYTSMANFGDVSRTQKQNKNLDTTRNSLMLYGHGDGGGGPTAEMLEKLRRCRGVSNTVGELPPVIQGQSVTDFYNELLDQTNNGKDLVTWVGELYFEFHRGTYTSQAQTKKGNRVSENLLHDVELLATLASIRDSSYKYPFAQLESLWEDVCLCQFHDVLPGSCIEMVYKDVKKIHGRVIDTASHLIDKAASALGLSGHPSKDSFDCTPVALNTMPWSRTEVVAVPQPHWDATVELAEGVEIQEDSGNALVMMSESGPVVTTQSVDLFKSEDAYILENSQVKVTICKDDGTLTSIYDKENDRRVLSGTGNRLVLFDDQPLSWQAWDTEVFSLGKKQYIGAENVTRHSIVSSGPLRSTVAFTYEFNKSVVTTEISLDANSPLVTFNTRADWHETCKFLKVEFPVDVHSESASYESQFGVVKRPTHYNTSWDVAKFEVCCHKFADLSELDYGVSILNDCKYGFATHGNLMRLSLLRAPKAPDAHADMGHHEFKYGVLAHKGPLGATTVRAAYNFNNPLRVKYVGLSEVSTKQAFSLKGPANLVLSQVKRAEVDRSKKSTNVILRVYEALGGRTRGKLVIDLPNVVSVTKTCALEYSKEKQVVAKSEGVTSVDISLRAFEVATYKVELA</sequence>
<dbReference type="eggNOG" id="KOG4342">
    <property type="taxonomic scope" value="Eukaryota"/>
</dbReference>
<dbReference type="FunFam" id="1.20.1270.50:FF:000004">
    <property type="entry name" value="alpha-mannosidase 2C1 isoform X1"/>
    <property type="match status" value="1"/>
</dbReference>
<accession>A0A1D8NFN8</accession>
<dbReference type="Gene3D" id="1.20.1270.50">
    <property type="entry name" value="Glycoside hydrolase family 38, central domain"/>
    <property type="match status" value="1"/>
</dbReference>
<dbReference type="InterPro" id="IPR037094">
    <property type="entry name" value="Glyco_hydro_38_cen_sf"/>
</dbReference>
<dbReference type="InterPro" id="IPR054723">
    <property type="entry name" value="Ams1-like_N"/>
</dbReference>
<evidence type="ECO:0000256" key="4">
    <source>
        <dbReference type="ARBA" id="ARBA00022723"/>
    </source>
</evidence>
<comment type="similarity">
    <text evidence="2">Belongs to the glycosyl hydrolase 38 family.</text>
</comment>
<evidence type="ECO:0000256" key="1">
    <source>
        <dbReference type="ARBA" id="ARBA00000365"/>
    </source>
</evidence>
<dbReference type="KEGG" id="yli:2910318"/>
<dbReference type="InterPro" id="IPR000602">
    <property type="entry name" value="Glyco_hydro_38_N"/>
</dbReference>
<keyword evidence="5" id="KW-0378">Hydrolase</keyword>
<evidence type="ECO:0000313" key="13">
    <source>
        <dbReference type="Proteomes" id="UP000256601"/>
    </source>
</evidence>
<dbReference type="EMBL" id="KZ858985">
    <property type="protein sequence ID" value="RDW26163.1"/>
    <property type="molecule type" value="Genomic_DNA"/>
</dbReference>
<dbReference type="Gene3D" id="2.70.98.30">
    <property type="entry name" value="Golgi alpha-mannosidase II, domain 4"/>
    <property type="match status" value="1"/>
</dbReference>
<keyword evidence="6" id="KW-0326">Glycosidase</keyword>
<dbReference type="SUPFAM" id="SSF74650">
    <property type="entry name" value="Galactose mutarotase-like"/>
    <property type="match status" value="1"/>
</dbReference>
<proteinExistence type="inferred from homology"/>
<evidence type="ECO:0000256" key="7">
    <source>
        <dbReference type="ARBA" id="ARBA00054985"/>
    </source>
</evidence>
<dbReference type="Pfam" id="PF09261">
    <property type="entry name" value="Alpha-mann_mid"/>
    <property type="match status" value="1"/>
</dbReference>
<dbReference type="EMBL" id="CP017556">
    <property type="protein sequence ID" value="AOW04433.1"/>
    <property type="molecule type" value="Genomic_DNA"/>
</dbReference>
<dbReference type="Proteomes" id="UP000182444">
    <property type="component" value="Chromosome 1D"/>
</dbReference>
<evidence type="ECO:0000256" key="2">
    <source>
        <dbReference type="ARBA" id="ARBA00009792"/>
    </source>
</evidence>
<evidence type="ECO:0000256" key="6">
    <source>
        <dbReference type="ARBA" id="ARBA00023295"/>
    </source>
</evidence>
<dbReference type="InterPro" id="IPR011682">
    <property type="entry name" value="Glyco_hydro_38_C"/>
</dbReference>
<dbReference type="VEuPathDB" id="FungiDB:YALI1_D27637g"/>
<evidence type="ECO:0000313" key="11">
    <source>
        <dbReference type="EMBL" id="RDW26163.1"/>
    </source>
</evidence>
<reference evidence="11 13" key="2">
    <citation type="submission" date="2018-07" db="EMBL/GenBank/DDBJ databases">
        <title>Draft Genome Assemblies for Five Robust Yarrowia lipolytica Strains Exhibiting High Lipid Production and Pentose Sugar Utilization and Sugar Alcohol Secretion from Undetoxified Lignocellulosic Biomass Hydrolysates.</title>
        <authorList>
            <consortium name="DOE Joint Genome Institute"/>
            <person name="Walker C."/>
            <person name="Ryu S."/>
            <person name="Na H."/>
            <person name="Zane M."/>
            <person name="LaButti K."/>
            <person name="Lipzen A."/>
            <person name="Haridas S."/>
            <person name="Barry K."/>
            <person name="Grigoriev I.V."/>
            <person name="Quarterman J."/>
            <person name="Slininger P."/>
            <person name="Dien B."/>
            <person name="Trinh C.T."/>
        </authorList>
    </citation>
    <scope>NUCLEOTIDE SEQUENCE [LARGE SCALE GENOMIC DNA]</scope>
    <source>
        <strain evidence="11 13">YB392</strain>
    </source>
</reference>
<dbReference type="GO" id="GO:0000329">
    <property type="term" value="C:fungal-type vacuole membrane"/>
    <property type="evidence" value="ECO:0007669"/>
    <property type="project" value="TreeGrafter"/>
</dbReference>
<comment type="catalytic activity">
    <reaction evidence="1">
        <text>Hydrolysis of terminal, non-reducing alpha-D-mannose residues in alpha-D-mannosides.</text>
        <dbReference type="EC" id="3.2.1.24"/>
    </reaction>
</comment>
<evidence type="ECO:0000256" key="3">
    <source>
        <dbReference type="ARBA" id="ARBA00012752"/>
    </source>
</evidence>
<dbReference type="Gene3D" id="3.20.110.10">
    <property type="entry name" value="Glycoside hydrolase 38, N terminal domain"/>
    <property type="match status" value="1"/>
</dbReference>
<dbReference type="InterPro" id="IPR011013">
    <property type="entry name" value="Gal_mutarotase_sf_dom"/>
</dbReference>
<protein>
    <recommendedName>
        <fullName evidence="8">Alpha-mannosidase</fullName>
        <ecNumber evidence="3">3.2.1.24</ecNumber>
    </recommendedName>
</protein>
<dbReference type="Pfam" id="PF22907">
    <property type="entry name" value="Ams1-like_1st"/>
    <property type="match status" value="1"/>
</dbReference>
<dbReference type="InterPro" id="IPR028995">
    <property type="entry name" value="Glyco_hydro_57/38_cen_sf"/>
</dbReference>
<dbReference type="OMA" id="GQYWDAW"/>
<feature type="domain" description="Glycoside hydrolase family 38 central" evidence="9">
    <location>
        <begin position="550"/>
        <end position="629"/>
    </location>
</feature>
<dbReference type="FunFam" id="2.70.98.30:FF:000001">
    <property type="entry name" value="alpha-mannosidase 2C1 isoform X2"/>
    <property type="match status" value="1"/>
</dbReference>
<dbReference type="FunFam" id="3.20.110.10:FF:000002">
    <property type="entry name" value="alpha-mannosidase 2C1 isoform X1"/>
    <property type="match status" value="1"/>
</dbReference>
<dbReference type="Pfam" id="PF01074">
    <property type="entry name" value="Glyco_hydro_38N"/>
    <property type="match status" value="1"/>
</dbReference>
<dbReference type="SUPFAM" id="SSF88713">
    <property type="entry name" value="Glycoside hydrolase/deacetylase"/>
    <property type="match status" value="1"/>
</dbReference>
<dbReference type="PANTHER" id="PTHR46017">
    <property type="entry name" value="ALPHA-MANNOSIDASE 2C1"/>
    <property type="match status" value="1"/>
</dbReference>
<dbReference type="VEuPathDB" id="FungiDB:YALI0_D21890g"/>
<evidence type="ECO:0000259" key="9">
    <source>
        <dbReference type="SMART" id="SM00872"/>
    </source>
</evidence>
<dbReference type="InterPro" id="IPR041147">
    <property type="entry name" value="GH38_C"/>
</dbReference>
<dbReference type="SUPFAM" id="SSF88688">
    <property type="entry name" value="Families 57/38 glycoside transferase middle domain"/>
    <property type="match status" value="1"/>
</dbReference>
<dbReference type="Proteomes" id="UP000256601">
    <property type="component" value="Unassembled WGS sequence"/>
</dbReference>
<dbReference type="GO" id="GO:0030246">
    <property type="term" value="F:carbohydrate binding"/>
    <property type="evidence" value="ECO:0007669"/>
    <property type="project" value="InterPro"/>
</dbReference>
<dbReference type="GO" id="GO:0009313">
    <property type="term" value="P:oligosaccharide catabolic process"/>
    <property type="evidence" value="ECO:0007669"/>
    <property type="project" value="TreeGrafter"/>
</dbReference>
<evidence type="ECO:0000256" key="8">
    <source>
        <dbReference type="ARBA" id="ARBA00071615"/>
    </source>
</evidence>
<comment type="function">
    <text evidence="7">Degrades free oligosaccharides in the vacuole.</text>
</comment>
<dbReference type="GO" id="GO:0006013">
    <property type="term" value="P:mannose metabolic process"/>
    <property type="evidence" value="ECO:0007669"/>
    <property type="project" value="InterPro"/>
</dbReference>
<dbReference type="SMART" id="SM00872">
    <property type="entry name" value="Alpha-mann_mid"/>
    <property type="match status" value="1"/>
</dbReference>
<dbReference type="GO" id="GO:0046872">
    <property type="term" value="F:metal ion binding"/>
    <property type="evidence" value="ECO:0007669"/>
    <property type="project" value="UniProtKB-KW"/>
</dbReference>
<evidence type="ECO:0000256" key="5">
    <source>
        <dbReference type="ARBA" id="ARBA00022801"/>
    </source>
</evidence>
<reference evidence="10 12" key="1">
    <citation type="journal article" date="2016" name="PLoS ONE">
        <title>Sequence Assembly of Yarrowia lipolytica Strain W29/CLIB89 Shows Transposable Element Diversity.</title>
        <authorList>
            <person name="Magnan C."/>
            <person name="Yu J."/>
            <person name="Chang I."/>
            <person name="Jahn E."/>
            <person name="Kanomata Y."/>
            <person name="Wu J."/>
            <person name="Zeller M."/>
            <person name="Oakes M."/>
            <person name="Baldi P."/>
            <person name="Sandmeyer S."/>
        </authorList>
    </citation>
    <scope>NUCLEOTIDE SEQUENCE [LARGE SCALE GENOMIC DNA]</scope>
    <source>
        <strain evidence="10">CLIB89</strain>
        <strain evidence="12">CLIB89(W29)</strain>
    </source>
</reference>
<organism evidence="10 12">
    <name type="scientific">Yarrowia lipolytica</name>
    <name type="common">Candida lipolytica</name>
    <dbReference type="NCBI Taxonomy" id="4952"/>
    <lineage>
        <taxon>Eukaryota</taxon>
        <taxon>Fungi</taxon>
        <taxon>Dikarya</taxon>
        <taxon>Ascomycota</taxon>
        <taxon>Saccharomycotina</taxon>
        <taxon>Dipodascomycetes</taxon>
        <taxon>Dipodascales</taxon>
        <taxon>Dipodascales incertae sedis</taxon>
        <taxon>Yarrowia</taxon>
    </lineage>
</organism>
<dbReference type="GeneID" id="2910318"/>
<keyword evidence="4" id="KW-0479">Metal-binding</keyword>
<dbReference type="InterPro" id="IPR015341">
    <property type="entry name" value="Glyco_hydro_38_cen"/>
</dbReference>
<dbReference type="InterPro" id="IPR011330">
    <property type="entry name" value="Glyco_hydro/deAcase_b/a-brl"/>
</dbReference>
<dbReference type="EC" id="3.2.1.24" evidence="3"/>
<dbReference type="GO" id="GO:0004559">
    <property type="term" value="F:alpha-mannosidase activity"/>
    <property type="evidence" value="ECO:0007669"/>
    <property type="project" value="UniProtKB-EC"/>
</dbReference>
<dbReference type="Pfam" id="PF07748">
    <property type="entry name" value="Glyco_hydro_38C"/>
    <property type="match status" value="1"/>
</dbReference>
<dbReference type="AlphaFoldDB" id="A0A1D8NFN8"/>